<accession>A0A0H1R8P1</accession>
<dbReference type="InterPro" id="IPR007460">
    <property type="entry name" value="BrnT_toxin"/>
</dbReference>
<dbReference type="Gene3D" id="3.10.450.530">
    <property type="entry name" value="Ribonuclease toxin, BrnT, of type II toxin-antitoxin system"/>
    <property type="match status" value="1"/>
</dbReference>
<name>A0A0H1R8P1_9HYPH</name>
<dbReference type="RefSeq" id="WP_047190812.1">
    <property type="nucleotide sequence ID" value="NZ_LCYG01000055.1"/>
</dbReference>
<sequence>MKVDYDPPKRQVTLEERGLDMARAGEIFEGATLTVEDDRKDYGEPRYITVGYLDGRMVVTVWTPRGAVRRIISLRKANDREQALYGPRLD</sequence>
<dbReference type="STRING" id="1225564.AA309_20155"/>
<dbReference type="InterPro" id="IPR038573">
    <property type="entry name" value="BrnT_sf"/>
</dbReference>
<proteinExistence type="predicted"/>
<protein>
    <recommendedName>
        <fullName evidence="3">BrnT family toxin</fullName>
    </recommendedName>
</protein>
<gene>
    <name evidence="1" type="ORF">AA309_20155</name>
</gene>
<dbReference type="AlphaFoldDB" id="A0A0H1R8P1"/>
<evidence type="ECO:0008006" key="3">
    <source>
        <dbReference type="Google" id="ProtNLM"/>
    </source>
</evidence>
<organism evidence="1 2">
    <name type="scientific">Microvirga vignae</name>
    <dbReference type="NCBI Taxonomy" id="1225564"/>
    <lineage>
        <taxon>Bacteria</taxon>
        <taxon>Pseudomonadati</taxon>
        <taxon>Pseudomonadota</taxon>
        <taxon>Alphaproteobacteria</taxon>
        <taxon>Hyphomicrobiales</taxon>
        <taxon>Methylobacteriaceae</taxon>
        <taxon>Microvirga</taxon>
    </lineage>
</organism>
<evidence type="ECO:0000313" key="2">
    <source>
        <dbReference type="Proteomes" id="UP000035489"/>
    </source>
</evidence>
<reference evidence="1 2" key="1">
    <citation type="submission" date="2015-05" db="EMBL/GenBank/DDBJ databases">
        <title>Draft genome sequence of Microvirga vignae strain BR3299, a novel nitrogen fixing bacteria isolated from Brazil semi-aired region.</title>
        <authorList>
            <person name="Zilli J.E."/>
            <person name="Passos S.R."/>
            <person name="Leite J."/>
            <person name="Baldani J.I."/>
            <person name="Xavier G.R."/>
            <person name="Rumjaneck N.G."/>
            <person name="Simoes-Araujo J.L."/>
        </authorList>
    </citation>
    <scope>NUCLEOTIDE SEQUENCE [LARGE SCALE GENOMIC DNA]</scope>
    <source>
        <strain evidence="1 2">BR3299</strain>
    </source>
</reference>
<dbReference type="Pfam" id="PF04365">
    <property type="entry name" value="BrnT_toxin"/>
    <property type="match status" value="1"/>
</dbReference>
<dbReference type="EMBL" id="LCYG01000055">
    <property type="protein sequence ID" value="KLK91414.1"/>
    <property type="molecule type" value="Genomic_DNA"/>
</dbReference>
<comment type="caution">
    <text evidence="1">The sequence shown here is derived from an EMBL/GenBank/DDBJ whole genome shotgun (WGS) entry which is preliminary data.</text>
</comment>
<keyword evidence="2" id="KW-1185">Reference proteome</keyword>
<dbReference type="Proteomes" id="UP000035489">
    <property type="component" value="Unassembled WGS sequence"/>
</dbReference>
<dbReference type="OrthoDB" id="839663at2"/>
<evidence type="ECO:0000313" key="1">
    <source>
        <dbReference type="EMBL" id="KLK91414.1"/>
    </source>
</evidence>